<feature type="domain" description="Metallo-beta-lactamase" evidence="2">
    <location>
        <begin position="12"/>
        <end position="174"/>
    </location>
</feature>
<organism evidence="3 4">
    <name type="scientific">Thauera phenolivorans</name>
    <dbReference type="NCBI Taxonomy" id="1792543"/>
    <lineage>
        <taxon>Bacteria</taxon>
        <taxon>Pseudomonadati</taxon>
        <taxon>Pseudomonadota</taxon>
        <taxon>Betaproteobacteria</taxon>
        <taxon>Rhodocyclales</taxon>
        <taxon>Zoogloeaceae</taxon>
        <taxon>Thauera</taxon>
    </lineage>
</organism>
<keyword evidence="3" id="KW-0378">Hydrolase</keyword>
<dbReference type="SUPFAM" id="SSF56281">
    <property type="entry name" value="Metallo-hydrolase/oxidoreductase"/>
    <property type="match status" value="1"/>
</dbReference>
<dbReference type="PANTHER" id="PTHR43084:SF1">
    <property type="entry name" value="PERSULFIDE DIOXYGENASE ETHE1, MITOCHONDRIAL"/>
    <property type="match status" value="1"/>
</dbReference>
<dbReference type="GO" id="GO:0050313">
    <property type="term" value="F:sulfur dioxygenase activity"/>
    <property type="evidence" value="ECO:0007669"/>
    <property type="project" value="TreeGrafter"/>
</dbReference>
<dbReference type="InterPro" id="IPR051682">
    <property type="entry name" value="Mito_Persulfide_Diox"/>
</dbReference>
<evidence type="ECO:0000256" key="1">
    <source>
        <dbReference type="SAM" id="MobiDB-lite"/>
    </source>
</evidence>
<dbReference type="InterPro" id="IPR001279">
    <property type="entry name" value="Metallo-B-lactamas"/>
</dbReference>
<dbReference type="GO" id="GO:0016787">
    <property type="term" value="F:hydrolase activity"/>
    <property type="evidence" value="ECO:0007669"/>
    <property type="project" value="UniProtKB-KW"/>
</dbReference>
<dbReference type="Gene3D" id="3.60.15.10">
    <property type="entry name" value="Ribonuclease Z/Hydroxyacylglutathione hydrolase-like"/>
    <property type="match status" value="1"/>
</dbReference>
<proteinExistence type="predicted"/>
<reference evidence="3 4" key="1">
    <citation type="journal article" date="2020" name="Biotechnol. Biofuels">
        <title>New insights from the biogas microbiome by comprehensive genome-resolved metagenomics of nearly 1600 species originating from multiple anaerobic digesters.</title>
        <authorList>
            <person name="Campanaro S."/>
            <person name="Treu L."/>
            <person name="Rodriguez-R L.M."/>
            <person name="Kovalovszki A."/>
            <person name="Ziels R.M."/>
            <person name="Maus I."/>
            <person name="Zhu X."/>
            <person name="Kougias P.G."/>
            <person name="Basile A."/>
            <person name="Luo G."/>
            <person name="Schluter A."/>
            <person name="Konstantinidis K.T."/>
            <person name="Angelidaki I."/>
        </authorList>
    </citation>
    <scope>NUCLEOTIDE SEQUENCE [LARGE SCALE GENOMIC DNA]</scope>
    <source>
        <strain evidence="3">AS06rmzACSIP_256</strain>
    </source>
</reference>
<accession>A0A7X7R825</accession>
<dbReference type="InterPro" id="IPR036866">
    <property type="entry name" value="RibonucZ/Hydroxyglut_hydro"/>
</dbReference>
<dbReference type="SMART" id="SM00849">
    <property type="entry name" value="Lactamase_B"/>
    <property type="match status" value="1"/>
</dbReference>
<evidence type="ECO:0000259" key="2">
    <source>
        <dbReference type="SMART" id="SM00849"/>
    </source>
</evidence>
<dbReference type="AlphaFoldDB" id="A0A7X7R825"/>
<name>A0A7X7R825_9RHOO</name>
<sequence>MYFQPIEDPGSKLIAYLLGDPDVREAVVIDPPPRENELILALLSERKMRLRYVLRTHVHAHDGADCSALCGRASAQLVVAHSVVLTDGCPHIPLRVGQGSQLEFGNECIRVLSTPGHTPACVSYLWRDRLFCGDVFDAGDCPSGDAEVDGGLLFDSLMRSIFRLPEQTLVFPAHAIDGRHVATLAELRQHYGRMFNQNRDDFIADMLSRRSQRGQPRRSGQHQAPHRSY</sequence>
<evidence type="ECO:0000313" key="4">
    <source>
        <dbReference type="Proteomes" id="UP000536534"/>
    </source>
</evidence>
<feature type="region of interest" description="Disordered" evidence="1">
    <location>
        <begin position="210"/>
        <end position="229"/>
    </location>
</feature>
<protein>
    <submittedName>
        <fullName evidence="3">MBL fold metallo-hydrolase</fullName>
    </submittedName>
</protein>
<gene>
    <name evidence="3" type="ORF">GX576_07155</name>
</gene>
<dbReference type="Proteomes" id="UP000536534">
    <property type="component" value="Unassembled WGS sequence"/>
</dbReference>
<comment type="caution">
    <text evidence="3">The sequence shown here is derived from an EMBL/GenBank/DDBJ whole genome shotgun (WGS) entry which is preliminary data.</text>
</comment>
<dbReference type="EMBL" id="JAAYYV010000187">
    <property type="protein sequence ID" value="NLF54161.1"/>
    <property type="molecule type" value="Genomic_DNA"/>
</dbReference>
<evidence type="ECO:0000313" key="3">
    <source>
        <dbReference type="EMBL" id="NLF54161.1"/>
    </source>
</evidence>
<dbReference type="PANTHER" id="PTHR43084">
    <property type="entry name" value="PERSULFIDE DIOXYGENASE ETHE1"/>
    <property type="match status" value="1"/>
</dbReference>
<dbReference type="GO" id="GO:0006749">
    <property type="term" value="P:glutathione metabolic process"/>
    <property type="evidence" value="ECO:0007669"/>
    <property type="project" value="TreeGrafter"/>
</dbReference>
<dbReference type="GO" id="GO:0070813">
    <property type="term" value="P:hydrogen sulfide metabolic process"/>
    <property type="evidence" value="ECO:0007669"/>
    <property type="project" value="TreeGrafter"/>
</dbReference>